<reference evidence="2 3" key="1">
    <citation type="journal article" date="2014" name="Int. J. Syst. Evol. Microbiol.">
        <title>Complete genome sequence of Corynebacterium casei LMG S-19264T (=DSM 44701T), isolated from a smear-ripened cheese.</title>
        <authorList>
            <consortium name="US DOE Joint Genome Institute (JGI-PGF)"/>
            <person name="Walter F."/>
            <person name="Albersmeier A."/>
            <person name="Kalinowski J."/>
            <person name="Ruckert C."/>
        </authorList>
    </citation>
    <scope>NUCLEOTIDE SEQUENCE [LARGE SCALE GENOMIC DNA]</scope>
    <source>
        <strain evidence="2 3">IBRC-M 10912</strain>
    </source>
</reference>
<gene>
    <name evidence="2" type="ORF">ACFOZ7_15660</name>
</gene>
<comment type="caution">
    <text evidence="2">The sequence shown here is derived from an EMBL/GenBank/DDBJ whole genome shotgun (WGS) entry which is preliminary data.</text>
</comment>
<protein>
    <submittedName>
        <fullName evidence="2">Rhodanese-like domain-containing protein</fullName>
    </submittedName>
</protein>
<dbReference type="AlphaFoldDB" id="A0ABD5P208"/>
<dbReference type="InterPro" id="IPR001763">
    <property type="entry name" value="Rhodanese-like_dom"/>
</dbReference>
<feature type="domain" description="Rhodanese" evidence="1">
    <location>
        <begin position="27"/>
        <end position="97"/>
    </location>
</feature>
<name>A0ABD5P208_9EURY</name>
<evidence type="ECO:0000313" key="2">
    <source>
        <dbReference type="EMBL" id="MFC4248350.1"/>
    </source>
</evidence>
<feature type="non-terminal residue" evidence="2">
    <location>
        <position position="97"/>
    </location>
</feature>
<evidence type="ECO:0000259" key="1">
    <source>
        <dbReference type="PROSITE" id="PS50206"/>
    </source>
</evidence>
<accession>A0ABD5P208</accession>
<organism evidence="2 3">
    <name type="scientific">Natribaculum luteum</name>
    <dbReference type="NCBI Taxonomy" id="1586232"/>
    <lineage>
        <taxon>Archaea</taxon>
        <taxon>Methanobacteriati</taxon>
        <taxon>Methanobacteriota</taxon>
        <taxon>Stenosarchaea group</taxon>
        <taxon>Halobacteria</taxon>
        <taxon>Halobacteriales</taxon>
        <taxon>Natrialbaceae</taxon>
        <taxon>Natribaculum</taxon>
    </lineage>
</organism>
<evidence type="ECO:0000313" key="3">
    <source>
        <dbReference type="Proteomes" id="UP001595821"/>
    </source>
</evidence>
<proteinExistence type="predicted"/>
<dbReference type="Gene3D" id="3.40.250.10">
    <property type="entry name" value="Rhodanese-like domain"/>
    <property type="match status" value="1"/>
</dbReference>
<dbReference type="RefSeq" id="WP_377071360.1">
    <property type="nucleotide sequence ID" value="NZ_JBHSDJ010000121.1"/>
</dbReference>
<dbReference type="Pfam" id="PF00581">
    <property type="entry name" value="Rhodanese"/>
    <property type="match status" value="1"/>
</dbReference>
<sequence>MSDMDLPTPDVPVDTIDPETLKSRIDAGEDVTVLDVRAANDYEEWHIEGETVESINVPYFEFLEDEIDDDVLAQIPDDREIVVLCAKGGSSEYVAAT</sequence>
<dbReference type="PROSITE" id="PS50206">
    <property type="entry name" value="RHODANESE_3"/>
    <property type="match status" value="1"/>
</dbReference>
<dbReference type="SUPFAM" id="SSF52821">
    <property type="entry name" value="Rhodanese/Cell cycle control phosphatase"/>
    <property type="match status" value="1"/>
</dbReference>
<dbReference type="EMBL" id="JBHSDJ010000121">
    <property type="protein sequence ID" value="MFC4248350.1"/>
    <property type="molecule type" value="Genomic_DNA"/>
</dbReference>
<dbReference type="InterPro" id="IPR036873">
    <property type="entry name" value="Rhodanese-like_dom_sf"/>
</dbReference>
<dbReference type="Proteomes" id="UP001595821">
    <property type="component" value="Unassembled WGS sequence"/>
</dbReference>